<dbReference type="RefSeq" id="WP_223177310.1">
    <property type="nucleotide sequence ID" value="NZ_BSPS01000018.1"/>
</dbReference>
<dbReference type="Gene3D" id="3.40.50.720">
    <property type="entry name" value="NAD(P)-binding Rossmann-like Domain"/>
    <property type="match status" value="2"/>
</dbReference>
<evidence type="ECO:0000256" key="4">
    <source>
        <dbReference type="RuleBase" id="RU003719"/>
    </source>
</evidence>
<keyword evidence="8" id="KW-1185">Reference proteome</keyword>
<organism evidence="7 8">
    <name type="scientific">Sphingobium jiangsuense</name>
    <dbReference type="NCBI Taxonomy" id="870476"/>
    <lineage>
        <taxon>Bacteria</taxon>
        <taxon>Pseudomonadati</taxon>
        <taxon>Pseudomonadota</taxon>
        <taxon>Alphaproteobacteria</taxon>
        <taxon>Sphingomonadales</taxon>
        <taxon>Sphingomonadaceae</taxon>
        <taxon>Sphingobium</taxon>
    </lineage>
</organism>
<evidence type="ECO:0000256" key="3">
    <source>
        <dbReference type="ARBA" id="ARBA00023027"/>
    </source>
</evidence>
<keyword evidence="1" id="KW-0521">NADP</keyword>
<dbReference type="Pfam" id="PF02826">
    <property type="entry name" value="2-Hacid_dh_C"/>
    <property type="match status" value="1"/>
</dbReference>
<dbReference type="PANTHER" id="PTHR10996:SF178">
    <property type="entry name" value="2-HYDROXYACID DEHYDROGENASE YGL185C-RELATED"/>
    <property type="match status" value="1"/>
</dbReference>
<dbReference type="InterPro" id="IPR050223">
    <property type="entry name" value="D-isomer_2-hydroxyacid_DH"/>
</dbReference>
<dbReference type="GO" id="GO:0016618">
    <property type="term" value="F:hydroxypyruvate reductase [NAD(P)H] activity"/>
    <property type="evidence" value="ECO:0007669"/>
    <property type="project" value="TreeGrafter"/>
</dbReference>
<comment type="caution">
    <text evidence="7">The sequence shown here is derived from an EMBL/GenBank/DDBJ whole genome shotgun (WGS) entry which is preliminary data.</text>
</comment>
<feature type="domain" description="D-isomer specific 2-hydroxyacid dehydrogenase catalytic" evidence="5">
    <location>
        <begin position="51"/>
        <end position="314"/>
    </location>
</feature>
<feature type="domain" description="D-isomer specific 2-hydroxyacid dehydrogenase NAD-binding" evidence="6">
    <location>
        <begin position="114"/>
        <end position="284"/>
    </location>
</feature>
<keyword evidence="3" id="KW-0520">NAD</keyword>
<dbReference type="AlphaFoldDB" id="A0A7W6BIK5"/>
<dbReference type="SUPFAM" id="SSF52283">
    <property type="entry name" value="Formate/glycerate dehydrogenase catalytic domain-like"/>
    <property type="match status" value="1"/>
</dbReference>
<dbReference type="GO" id="GO:0051287">
    <property type="term" value="F:NAD binding"/>
    <property type="evidence" value="ECO:0007669"/>
    <property type="project" value="InterPro"/>
</dbReference>
<dbReference type="InterPro" id="IPR006140">
    <property type="entry name" value="D-isomer_DH_NAD-bd"/>
</dbReference>
<dbReference type="EMBL" id="JACIDT010000003">
    <property type="protein sequence ID" value="MBB3925607.1"/>
    <property type="molecule type" value="Genomic_DNA"/>
</dbReference>
<evidence type="ECO:0000259" key="6">
    <source>
        <dbReference type="Pfam" id="PF02826"/>
    </source>
</evidence>
<sequence length="316" mass="33832">MMSISRPTAIQMAPFSAYLEEELDRRFEIIRWFDLDPAAQQQILSTGDAAIGAIVTNGHVGCPDALIEALPGLKIVAIHGVGFDRVNLDLAKRKGVGVSTTPNVLNEDVADLAVGLVIALLRAVTPADAFVRAGLWERGDFPLARKVTGRRFGIVGLGRIGVEIARRLAAFGPVAYTGSKPKDVPYAFHPDARTLARNSDVLILACPSNEQTRHLVNRDILDALGPQGYVVNIARGAVVDEAALIAALEEGRIAGAALDVFEQEPHVPDALRTSPRVLLTPHIASGTEETRRDMADMVLQNLDAMLAGNALPHALI</sequence>
<evidence type="ECO:0000259" key="5">
    <source>
        <dbReference type="Pfam" id="PF00389"/>
    </source>
</evidence>
<dbReference type="FunFam" id="3.40.50.720:FF:000213">
    <property type="entry name" value="Putative 2-hydroxyacid dehydrogenase"/>
    <property type="match status" value="1"/>
</dbReference>
<dbReference type="GO" id="GO:0030267">
    <property type="term" value="F:glyoxylate reductase (NADPH) activity"/>
    <property type="evidence" value="ECO:0007669"/>
    <property type="project" value="TreeGrafter"/>
</dbReference>
<dbReference type="InterPro" id="IPR036291">
    <property type="entry name" value="NAD(P)-bd_dom_sf"/>
</dbReference>
<dbReference type="InterPro" id="IPR006139">
    <property type="entry name" value="D-isomer_2_OHA_DH_cat_dom"/>
</dbReference>
<dbReference type="Proteomes" id="UP000571950">
    <property type="component" value="Unassembled WGS sequence"/>
</dbReference>
<dbReference type="CDD" id="cd12156">
    <property type="entry name" value="HPPR"/>
    <property type="match status" value="1"/>
</dbReference>
<keyword evidence="2 4" id="KW-0560">Oxidoreductase</keyword>
<gene>
    <name evidence="7" type="ORF">GGR43_001320</name>
</gene>
<evidence type="ECO:0000256" key="2">
    <source>
        <dbReference type="ARBA" id="ARBA00023002"/>
    </source>
</evidence>
<evidence type="ECO:0000313" key="7">
    <source>
        <dbReference type="EMBL" id="MBB3925607.1"/>
    </source>
</evidence>
<dbReference type="SUPFAM" id="SSF51735">
    <property type="entry name" value="NAD(P)-binding Rossmann-fold domains"/>
    <property type="match status" value="1"/>
</dbReference>
<evidence type="ECO:0000256" key="1">
    <source>
        <dbReference type="ARBA" id="ARBA00022857"/>
    </source>
</evidence>
<comment type="similarity">
    <text evidence="4">Belongs to the D-isomer specific 2-hydroxyacid dehydrogenase family.</text>
</comment>
<reference evidence="7 8" key="1">
    <citation type="submission" date="2020-08" db="EMBL/GenBank/DDBJ databases">
        <title>Genomic Encyclopedia of Type Strains, Phase IV (KMG-IV): sequencing the most valuable type-strain genomes for metagenomic binning, comparative biology and taxonomic classification.</title>
        <authorList>
            <person name="Goeker M."/>
        </authorList>
    </citation>
    <scope>NUCLEOTIDE SEQUENCE [LARGE SCALE GENOMIC DNA]</scope>
    <source>
        <strain evidence="7 8">DSM 26189</strain>
    </source>
</reference>
<dbReference type="GO" id="GO:0005829">
    <property type="term" value="C:cytosol"/>
    <property type="evidence" value="ECO:0007669"/>
    <property type="project" value="TreeGrafter"/>
</dbReference>
<protein>
    <submittedName>
        <fullName evidence="7">Lactate dehydrogenase-like 2-hydroxyacid dehydrogenase</fullName>
    </submittedName>
</protein>
<proteinExistence type="inferred from homology"/>
<dbReference type="PANTHER" id="PTHR10996">
    <property type="entry name" value="2-HYDROXYACID DEHYDROGENASE-RELATED"/>
    <property type="match status" value="1"/>
</dbReference>
<accession>A0A7W6BIK5</accession>
<evidence type="ECO:0000313" key="8">
    <source>
        <dbReference type="Proteomes" id="UP000571950"/>
    </source>
</evidence>
<dbReference type="Pfam" id="PF00389">
    <property type="entry name" value="2-Hacid_dh"/>
    <property type="match status" value="1"/>
</dbReference>
<name>A0A7W6BIK5_9SPHN</name>